<accession>A0A5C5YPC4</accession>
<keyword evidence="4" id="KW-1185">Reference proteome</keyword>
<sequence>MPLLPKGGQMAIRSLILPQTRINAQSGVAETENAMNHSMDDCASLPPGELVSSAASGSSKLTRKSRRSRRAIRAVMLAGLSIAIVGSTGCTMFSGVCKSVQQTEALDEFMIGHRNRVMAAKAWHCQKHQFCNPSSAFKDGFIEGYMDVANGGNGCIPSVAPSKYWGWAYQSANGQSAVNDWFAGYPMGVKAAEQDGVGHWNQIQTGRMPMNAAPMAIPAMMAAPALSDNDIGLDLPQSPFVDDNTNAAPMQEGTPAVQEEDTGSSLQDVLELREDAGAMMFNDDQGYSFSASSSDIPELEPRPSSSSSPAKAHSDSANSDTVASADINDVIDSIFGTAAIAEPVSDASNSKPEAKSATKSSAADLPFSFQ</sequence>
<dbReference type="AlphaFoldDB" id="A0A5C5YPC4"/>
<keyword evidence="2" id="KW-0472">Membrane</keyword>
<dbReference type="Proteomes" id="UP000315010">
    <property type="component" value="Unassembled WGS sequence"/>
</dbReference>
<feature type="region of interest" description="Disordered" evidence="1">
    <location>
        <begin position="342"/>
        <end position="370"/>
    </location>
</feature>
<feature type="region of interest" description="Disordered" evidence="1">
    <location>
        <begin position="239"/>
        <end position="266"/>
    </location>
</feature>
<feature type="compositionally biased region" description="Polar residues" evidence="1">
    <location>
        <begin position="285"/>
        <end position="295"/>
    </location>
</feature>
<protein>
    <submittedName>
        <fullName evidence="3">Uncharacterized protein</fullName>
    </submittedName>
</protein>
<reference evidence="3 4" key="1">
    <citation type="submission" date="2019-02" db="EMBL/GenBank/DDBJ databases">
        <title>Deep-cultivation of Planctomycetes and their phenomic and genomic characterization uncovers novel biology.</title>
        <authorList>
            <person name="Wiegand S."/>
            <person name="Jogler M."/>
            <person name="Boedeker C."/>
            <person name="Pinto D."/>
            <person name="Vollmers J."/>
            <person name="Rivas-Marin E."/>
            <person name="Kohn T."/>
            <person name="Peeters S.H."/>
            <person name="Heuer A."/>
            <person name="Rast P."/>
            <person name="Oberbeckmann S."/>
            <person name="Bunk B."/>
            <person name="Jeske O."/>
            <person name="Meyerdierks A."/>
            <person name="Storesund J.E."/>
            <person name="Kallscheuer N."/>
            <person name="Luecker S."/>
            <person name="Lage O.M."/>
            <person name="Pohl T."/>
            <person name="Merkel B.J."/>
            <person name="Hornburger P."/>
            <person name="Mueller R.-W."/>
            <person name="Bruemmer F."/>
            <person name="Labrenz M."/>
            <person name="Spormann A.M."/>
            <person name="Op Den Camp H."/>
            <person name="Overmann J."/>
            <person name="Amann R."/>
            <person name="Jetten M.S.M."/>
            <person name="Mascher T."/>
            <person name="Medema M.H."/>
            <person name="Devos D.P."/>
            <person name="Kaster A.-K."/>
            <person name="Ovreas L."/>
            <person name="Rohde M."/>
            <person name="Galperin M.Y."/>
            <person name="Jogler C."/>
        </authorList>
    </citation>
    <scope>NUCLEOTIDE SEQUENCE [LARGE SCALE GENOMIC DNA]</scope>
    <source>
        <strain evidence="3 4">CA13</strain>
    </source>
</reference>
<feature type="compositionally biased region" description="Low complexity" evidence="1">
    <location>
        <begin position="302"/>
        <end position="317"/>
    </location>
</feature>
<feature type="transmembrane region" description="Helical" evidence="2">
    <location>
        <begin position="74"/>
        <end position="96"/>
    </location>
</feature>
<dbReference type="RefSeq" id="WP_146404434.1">
    <property type="nucleotide sequence ID" value="NZ_SJPJ01000002.1"/>
</dbReference>
<comment type="caution">
    <text evidence="3">The sequence shown here is derived from an EMBL/GenBank/DDBJ whole genome shotgun (WGS) entry which is preliminary data.</text>
</comment>
<gene>
    <name evidence="3" type="ORF">CA13_72110</name>
</gene>
<organism evidence="3 4">
    <name type="scientific">Novipirellula herctigrandis</name>
    <dbReference type="NCBI Taxonomy" id="2527986"/>
    <lineage>
        <taxon>Bacteria</taxon>
        <taxon>Pseudomonadati</taxon>
        <taxon>Planctomycetota</taxon>
        <taxon>Planctomycetia</taxon>
        <taxon>Pirellulales</taxon>
        <taxon>Pirellulaceae</taxon>
        <taxon>Novipirellula</taxon>
    </lineage>
</organism>
<evidence type="ECO:0000313" key="3">
    <source>
        <dbReference type="EMBL" id="TWT76713.1"/>
    </source>
</evidence>
<keyword evidence="2" id="KW-1133">Transmembrane helix</keyword>
<dbReference type="EMBL" id="SJPJ01000002">
    <property type="protein sequence ID" value="TWT76713.1"/>
    <property type="molecule type" value="Genomic_DNA"/>
</dbReference>
<keyword evidence="2" id="KW-0812">Transmembrane</keyword>
<name>A0A5C5YPC4_9BACT</name>
<feature type="compositionally biased region" description="Polar residues" evidence="1">
    <location>
        <begin position="346"/>
        <end position="361"/>
    </location>
</feature>
<evidence type="ECO:0000256" key="1">
    <source>
        <dbReference type="SAM" id="MobiDB-lite"/>
    </source>
</evidence>
<evidence type="ECO:0000313" key="4">
    <source>
        <dbReference type="Proteomes" id="UP000315010"/>
    </source>
</evidence>
<proteinExistence type="predicted"/>
<dbReference type="OrthoDB" id="215737at2"/>
<feature type="region of interest" description="Disordered" evidence="1">
    <location>
        <begin position="282"/>
        <end position="323"/>
    </location>
</feature>
<evidence type="ECO:0000256" key="2">
    <source>
        <dbReference type="SAM" id="Phobius"/>
    </source>
</evidence>